<name>A0AC34F777_9BILA</name>
<dbReference type="WBParaSite" id="ES5_v2.g13128.t1">
    <property type="protein sequence ID" value="ES5_v2.g13128.t1"/>
    <property type="gene ID" value="ES5_v2.g13128"/>
</dbReference>
<evidence type="ECO:0000313" key="2">
    <source>
        <dbReference type="WBParaSite" id="ES5_v2.g13128.t1"/>
    </source>
</evidence>
<dbReference type="Proteomes" id="UP000887579">
    <property type="component" value="Unplaced"/>
</dbReference>
<reference evidence="2" key="1">
    <citation type="submission" date="2022-11" db="UniProtKB">
        <authorList>
            <consortium name="WormBaseParasite"/>
        </authorList>
    </citation>
    <scope>IDENTIFICATION</scope>
</reference>
<accession>A0AC34F777</accession>
<protein>
    <submittedName>
        <fullName evidence="2">SAP domain-containing protein</fullName>
    </submittedName>
</protein>
<organism evidence="1 2">
    <name type="scientific">Panagrolaimus sp. ES5</name>
    <dbReference type="NCBI Taxonomy" id="591445"/>
    <lineage>
        <taxon>Eukaryota</taxon>
        <taxon>Metazoa</taxon>
        <taxon>Ecdysozoa</taxon>
        <taxon>Nematoda</taxon>
        <taxon>Chromadorea</taxon>
        <taxon>Rhabditida</taxon>
        <taxon>Tylenchina</taxon>
        <taxon>Panagrolaimomorpha</taxon>
        <taxon>Panagrolaimoidea</taxon>
        <taxon>Panagrolaimidae</taxon>
        <taxon>Panagrolaimus</taxon>
    </lineage>
</organism>
<evidence type="ECO:0000313" key="1">
    <source>
        <dbReference type="Proteomes" id="UP000887579"/>
    </source>
</evidence>
<proteinExistence type="predicted"/>
<sequence length="438" mass="48888">MDEESIRKKYEALTYRDLQKKAKKINIKANGKKEELLNKIVKKLLNNEMDSTCATSVADSSQINDSALEKSSADVSEAFIDSNLRSTSASPTNCLKRNVSPILDNSQLQLTSVAPLDTTYVKEGASEAEDATDDANILSSNTNCDDIKAEKEETSQNSSKDGSKLLPADVENSYVTPEKDESSSNSKEKKLSPNKSLDAIHVEEHVDVIDHNVEYAGDTSPALKPNNPSQYDSPVKNKEDVQNDTNLLPADPKHEFATLEKESNENSLLQKRHYLSPKKSPAAVRQRFNELHQLAAKQMTDIETDQKLKQERQGTLTNGWTQRLNELSKPKNHRFDTPSKKAPESPKKRRSSSVAVGTPISKRACRDGLTYPECTPRIEELARPKTPPRSPSRCRSSSVGRISYKPKCGPYVFIDTTKMTNAEFEKYKKKQSVGNLHF</sequence>